<dbReference type="SUPFAM" id="SSF48264">
    <property type="entry name" value="Cytochrome P450"/>
    <property type="match status" value="1"/>
</dbReference>
<sequence>MTTGAGSVQPPTSLADPFDHGNLEDPGPLHESLRAAGPVVHLSRYDTYALARYEQVHAALTDWQRFQSAAGVGLSNFRYEEPWRPPSLLLEADPPRHDAPRRVLSAIVGPRSLHRLRAKWAADAAGLVDRVLGTGDVVDVVPALAEAFPLRVFPGAVGIPADGRENLLPYGDHLFNAFGPPNDLVAAGAGRIAGLSAWVNGQCARDRLAPDGFGAAVWAAADRGDLTHEQAPLVVRSLLSAGVDTTVHGLSAVLYAFATHPDQWERLREQPSLARVAFDEAVRWESPVQTFFRTATTDVRVGGTVIPDGAKILMFLGAANRDPRRWTAPDRFDLSRDPSGHVGFGMGIHQCVGQHIARLEAESLLTALARRVSRIEPAGPVARHHNNTLRAWHSIPVRLHRK</sequence>
<dbReference type="CDD" id="cd11037">
    <property type="entry name" value="CYP199A2-like"/>
    <property type="match status" value="1"/>
</dbReference>
<evidence type="ECO:0000313" key="4">
    <source>
        <dbReference type="EMBL" id="KHD77003.1"/>
    </source>
</evidence>
<dbReference type="GO" id="GO:0020037">
    <property type="term" value="F:heme binding"/>
    <property type="evidence" value="ECO:0007669"/>
    <property type="project" value="InterPro"/>
</dbReference>
<evidence type="ECO:0000256" key="3">
    <source>
        <dbReference type="SAM" id="MobiDB-lite"/>
    </source>
</evidence>
<organism evidence="4 5">
    <name type="scientific">Actinoplanes utahensis</name>
    <dbReference type="NCBI Taxonomy" id="1869"/>
    <lineage>
        <taxon>Bacteria</taxon>
        <taxon>Bacillati</taxon>
        <taxon>Actinomycetota</taxon>
        <taxon>Actinomycetes</taxon>
        <taxon>Micromonosporales</taxon>
        <taxon>Micromonosporaceae</taxon>
        <taxon>Actinoplanes</taxon>
    </lineage>
</organism>
<keyword evidence="2" id="KW-0408">Iron</keyword>
<keyword evidence="2" id="KW-0560">Oxidoreductase</keyword>
<keyword evidence="2" id="KW-0349">Heme</keyword>
<dbReference type="PROSITE" id="PS00086">
    <property type="entry name" value="CYTOCHROME_P450"/>
    <property type="match status" value="1"/>
</dbReference>
<dbReference type="InterPro" id="IPR001128">
    <property type="entry name" value="Cyt_P450"/>
</dbReference>
<dbReference type="AlphaFoldDB" id="A0A0A6UPL7"/>
<dbReference type="PANTHER" id="PTHR46696:SF1">
    <property type="entry name" value="CYTOCHROME P450 YJIB-RELATED"/>
    <property type="match status" value="1"/>
</dbReference>
<feature type="compositionally biased region" description="Polar residues" evidence="3">
    <location>
        <begin position="1"/>
        <end position="12"/>
    </location>
</feature>
<dbReference type="Proteomes" id="UP000054537">
    <property type="component" value="Unassembled WGS sequence"/>
</dbReference>
<keyword evidence="2" id="KW-0479">Metal-binding</keyword>
<dbReference type="GO" id="GO:0016705">
    <property type="term" value="F:oxidoreductase activity, acting on paired donors, with incorporation or reduction of molecular oxygen"/>
    <property type="evidence" value="ECO:0007669"/>
    <property type="project" value="InterPro"/>
</dbReference>
<accession>A0A0A6UPL7</accession>
<comment type="similarity">
    <text evidence="1 2">Belongs to the cytochrome P450 family.</text>
</comment>
<protein>
    <submittedName>
        <fullName evidence="4">Cytochrome P450</fullName>
    </submittedName>
</protein>
<dbReference type="GO" id="GO:0005506">
    <property type="term" value="F:iron ion binding"/>
    <property type="evidence" value="ECO:0007669"/>
    <property type="project" value="InterPro"/>
</dbReference>
<dbReference type="InterPro" id="IPR036396">
    <property type="entry name" value="Cyt_P450_sf"/>
</dbReference>
<keyword evidence="2" id="KW-0503">Monooxygenase</keyword>
<feature type="region of interest" description="Disordered" evidence="3">
    <location>
        <begin position="1"/>
        <end position="32"/>
    </location>
</feature>
<dbReference type="Gene3D" id="1.10.630.10">
    <property type="entry name" value="Cytochrome P450"/>
    <property type="match status" value="1"/>
</dbReference>
<proteinExistence type="inferred from homology"/>
<dbReference type="Pfam" id="PF00067">
    <property type="entry name" value="p450"/>
    <property type="match status" value="1"/>
</dbReference>
<dbReference type="GO" id="GO:0004497">
    <property type="term" value="F:monooxygenase activity"/>
    <property type="evidence" value="ECO:0007669"/>
    <property type="project" value="UniProtKB-KW"/>
</dbReference>
<dbReference type="PANTHER" id="PTHR46696">
    <property type="entry name" value="P450, PUTATIVE (EUROFUNG)-RELATED"/>
    <property type="match status" value="1"/>
</dbReference>
<dbReference type="STRING" id="1869.MB27_14410"/>
<dbReference type="EMBL" id="JRTT01000014">
    <property type="protein sequence ID" value="KHD77003.1"/>
    <property type="molecule type" value="Genomic_DNA"/>
</dbReference>
<evidence type="ECO:0000256" key="2">
    <source>
        <dbReference type="RuleBase" id="RU000461"/>
    </source>
</evidence>
<evidence type="ECO:0000256" key="1">
    <source>
        <dbReference type="ARBA" id="ARBA00010617"/>
    </source>
</evidence>
<evidence type="ECO:0000313" key="5">
    <source>
        <dbReference type="Proteomes" id="UP000054537"/>
    </source>
</evidence>
<comment type="caution">
    <text evidence="4">The sequence shown here is derived from an EMBL/GenBank/DDBJ whole genome shotgun (WGS) entry which is preliminary data.</text>
</comment>
<dbReference type="eggNOG" id="COG2124">
    <property type="taxonomic scope" value="Bacteria"/>
</dbReference>
<feature type="compositionally biased region" description="Basic and acidic residues" evidence="3">
    <location>
        <begin position="17"/>
        <end position="32"/>
    </location>
</feature>
<keyword evidence="5" id="KW-1185">Reference proteome</keyword>
<reference evidence="4 5" key="1">
    <citation type="submission" date="2014-10" db="EMBL/GenBank/DDBJ databases">
        <title>Draft genome sequence of Actinoplanes utahensis NRRL 12052.</title>
        <authorList>
            <person name="Velasco-Bucheli B."/>
            <person name="del Cerro C."/>
            <person name="Hormigo D."/>
            <person name="Garcia J.L."/>
            <person name="Acebal C."/>
            <person name="Arroyo M."/>
            <person name="de la Mata I."/>
        </authorList>
    </citation>
    <scope>NUCLEOTIDE SEQUENCE [LARGE SCALE GENOMIC DNA]</scope>
    <source>
        <strain evidence="4 5">NRRL 12052</strain>
    </source>
</reference>
<dbReference type="InterPro" id="IPR017972">
    <property type="entry name" value="Cyt_P450_CS"/>
</dbReference>
<gene>
    <name evidence="4" type="ORF">MB27_14410</name>
</gene>
<name>A0A0A6UPL7_ACTUT</name>